<dbReference type="Proteomes" id="UP000489600">
    <property type="component" value="Unassembled WGS sequence"/>
</dbReference>
<feature type="region of interest" description="Disordered" evidence="1">
    <location>
        <begin position="1"/>
        <end position="37"/>
    </location>
</feature>
<evidence type="ECO:0000256" key="1">
    <source>
        <dbReference type="SAM" id="MobiDB-lite"/>
    </source>
</evidence>
<sequence length="115" mass="13115">MRQEGWLRLSVGHEEEVKPDPDHRQQQQQTDPTATRDSFLELNLFSGGSNREEDQVGLPLSSLFQHQSGGGMMISPLMFPTRPEEMKVIIICFFDDAIDGTVLWSLQFSTAVYRE</sequence>
<feature type="compositionally biased region" description="Basic and acidic residues" evidence="1">
    <location>
        <begin position="1"/>
        <end position="25"/>
    </location>
</feature>
<proteinExistence type="predicted"/>
<evidence type="ECO:0000313" key="2">
    <source>
        <dbReference type="EMBL" id="VVB14340.1"/>
    </source>
</evidence>
<name>A0A565CKV0_9BRAS</name>
<reference evidence="2" key="1">
    <citation type="submission" date="2019-07" db="EMBL/GenBank/DDBJ databases">
        <authorList>
            <person name="Dittberner H."/>
        </authorList>
    </citation>
    <scope>NUCLEOTIDE SEQUENCE [LARGE SCALE GENOMIC DNA]</scope>
</reference>
<accession>A0A565CKV0</accession>
<evidence type="ECO:0000313" key="3">
    <source>
        <dbReference type="Proteomes" id="UP000489600"/>
    </source>
</evidence>
<protein>
    <submittedName>
        <fullName evidence="2">Uncharacterized protein</fullName>
    </submittedName>
</protein>
<organism evidence="2 3">
    <name type="scientific">Arabis nemorensis</name>
    <dbReference type="NCBI Taxonomy" id="586526"/>
    <lineage>
        <taxon>Eukaryota</taxon>
        <taxon>Viridiplantae</taxon>
        <taxon>Streptophyta</taxon>
        <taxon>Embryophyta</taxon>
        <taxon>Tracheophyta</taxon>
        <taxon>Spermatophyta</taxon>
        <taxon>Magnoliopsida</taxon>
        <taxon>eudicotyledons</taxon>
        <taxon>Gunneridae</taxon>
        <taxon>Pentapetalae</taxon>
        <taxon>rosids</taxon>
        <taxon>malvids</taxon>
        <taxon>Brassicales</taxon>
        <taxon>Brassicaceae</taxon>
        <taxon>Arabideae</taxon>
        <taxon>Arabis</taxon>
    </lineage>
</organism>
<feature type="compositionally biased region" description="Polar residues" evidence="1">
    <location>
        <begin position="26"/>
        <end position="36"/>
    </location>
</feature>
<dbReference type="EMBL" id="CABITT030000008">
    <property type="protein sequence ID" value="VVB14340.1"/>
    <property type="molecule type" value="Genomic_DNA"/>
</dbReference>
<gene>
    <name evidence="2" type="ORF">ANE_LOCUS24784</name>
</gene>
<dbReference type="AlphaFoldDB" id="A0A565CKV0"/>
<dbReference type="OrthoDB" id="1932457at2759"/>
<comment type="caution">
    <text evidence="2">The sequence shown here is derived from an EMBL/GenBank/DDBJ whole genome shotgun (WGS) entry which is preliminary data.</text>
</comment>
<keyword evidence="3" id="KW-1185">Reference proteome</keyword>